<dbReference type="InterPro" id="IPR002209">
    <property type="entry name" value="Fibroblast_GF_fam"/>
</dbReference>
<dbReference type="InterPro" id="IPR008996">
    <property type="entry name" value="IL1/FGF"/>
</dbReference>
<dbReference type="RefSeq" id="XP_008334054.1">
    <property type="nucleotide sequence ID" value="XM_008335832.3"/>
</dbReference>
<comment type="similarity">
    <text evidence="1 2">Belongs to the heparin-binding growth factors family.</text>
</comment>
<keyword evidence="4" id="KW-1185">Reference proteome</keyword>
<evidence type="ECO:0000313" key="3">
    <source>
        <dbReference type="Ensembl" id="ENSCSEP00000024357.1"/>
    </source>
</evidence>
<dbReference type="PANTHER" id="PTHR11486">
    <property type="entry name" value="FIBROBLAST GROWTH FACTOR"/>
    <property type="match status" value="1"/>
</dbReference>
<dbReference type="GeneTree" id="ENSGT00940000158449"/>
<dbReference type="OrthoDB" id="9947297at2759"/>
<evidence type="ECO:0000313" key="4">
    <source>
        <dbReference type="Proteomes" id="UP000265120"/>
    </source>
</evidence>
<evidence type="ECO:0000256" key="2">
    <source>
        <dbReference type="RuleBase" id="RU049442"/>
    </source>
</evidence>
<dbReference type="Pfam" id="PF00167">
    <property type="entry name" value="FGF"/>
    <property type="match status" value="1"/>
</dbReference>
<dbReference type="PRINTS" id="PR00262">
    <property type="entry name" value="IL1HBGF"/>
</dbReference>
<sequence>MNVSFYLLISLTPWIIYATTGGVGAEGEEATGVLLREKGAGVGRRTCRLYCRVGIGFHLQIYPDGKVNGSHEANRLSILELIAVSQGIIGIRGVYSNRFLAMNKRGRLHATEVFTDECKFRERFQENSFNTYASVIHRSQHNGRDWFVALNKRGKAKMGSSPRVKAQHISTHFLPRVHVHEVRSQHVGFTFTNRSKDRRKLMTQTSKPAVVKANVHAGMTQRQIQVKYWPKYRFG</sequence>
<reference evidence="3" key="3">
    <citation type="submission" date="2025-09" db="UniProtKB">
        <authorList>
            <consortium name="Ensembl"/>
        </authorList>
    </citation>
    <scope>IDENTIFICATION</scope>
</reference>
<dbReference type="InParanoid" id="A0A3P8WD44"/>
<accession>A0A3P8WD44</accession>
<dbReference type="SMART" id="SM00442">
    <property type="entry name" value="FGF"/>
    <property type="match status" value="1"/>
</dbReference>
<proteinExistence type="inferred from homology"/>
<reference evidence="3" key="2">
    <citation type="submission" date="2025-08" db="UniProtKB">
        <authorList>
            <consortium name="Ensembl"/>
        </authorList>
    </citation>
    <scope>IDENTIFICATION</scope>
</reference>
<dbReference type="CTD" id="2250"/>
<dbReference type="Ensembl" id="ENSCSET00000024687.1">
    <property type="protein sequence ID" value="ENSCSEP00000024357.1"/>
    <property type="gene ID" value="ENSCSEG00000015547.1"/>
</dbReference>
<dbReference type="KEGG" id="csem:103397535"/>
<protein>
    <recommendedName>
        <fullName evidence="2">Fibroblast growth factor</fullName>
        <shortName evidence="2">FGF</shortName>
    </recommendedName>
</protein>
<dbReference type="GeneID" id="103397535"/>
<dbReference type="Proteomes" id="UP000265120">
    <property type="component" value="Chromosome Z"/>
</dbReference>
<reference evidence="3 4" key="1">
    <citation type="journal article" date="2014" name="Nat. Genet.">
        <title>Whole-genome sequence of a flatfish provides insights into ZW sex chromosome evolution and adaptation to a benthic lifestyle.</title>
        <authorList>
            <person name="Chen S."/>
            <person name="Zhang G."/>
            <person name="Shao C."/>
            <person name="Huang Q."/>
            <person name="Liu G."/>
            <person name="Zhang P."/>
            <person name="Song W."/>
            <person name="An N."/>
            <person name="Chalopin D."/>
            <person name="Volff J.N."/>
            <person name="Hong Y."/>
            <person name="Li Q."/>
            <person name="Sha Z."/>
            <person name="Zhou H."/>
            <person name="Xie M."/>
            <person name="Yu Q."/>
            <person name="Liu Y."/>
            <person name="Xiang H."/>
            <person name="Wang N."/>
            <person name="Wu K."/>
            <person name="Yang C."/>
            <person name="Zhou Q."/>
            <person name="Liao X."/>
            <person name="Yang L."/>
            <person name="Hu Q."/>
            <person name="Zhang J."/>
            <person name="Meng L."/>
            <person name="Jin L."/>
            <person name="Tian Y."/>
            <person name="Lian J."/>
            <person name="Yang J."/>
            <person name="Miao G."/>
            <person name="Liu S."/>
            <person name="Liang Z."/>
            <person name="Yan F."/>
            <person name="Li Y."/>
            <person name="Sun B."/>
            <person name="Zhang H."/>
            <person name="Zhang J."/>
            <person name="Zhu Y."/>
            <person name="Du M."/>
            <person name="Zhao Y."/>
            <person name="Schartl M."/>
            <person name="Tang Q."/>
            <person name="Wang J."/>
        </authorList>
    </citation>
    <scope>NUCLEOTIDE SEQUENCE</scope>
</reference>
<dbReference type="OMA" id="TQVKYWP"/>
<dbReference type="STRING" id="244447.ENSCSEP00000024357"/>
<evidence type="ECO:0000256" key="1">
    <source>
        <dbReference type="ARBA" id="ARBA00007936"/>
    </source>
</evidence>
<dbReference type="GO" id="GO:0061550">
    <property type="term" value="P:cranial ganglion development"/>
    <property type="evidence" value="ECO:0007669"/>
    <property type="project" value="Ensembl"/>
</dbReference>
<feature type="chain" id="PRO_5017848855" description="Fibroblast growth factor" evidence="2">
    <location>
        <begin position="19"/>
        <end position="235"/>
    </location>
</feature>
<dbReference type="SUPFAM" id="SSF50353">
    <property type="entry name" value="Cytokine"/>
    <property type="match status" value="1"/>
</dbReference>
<keyword evidence="2" id="KW-0732">Signal</keyword>
<dbReference type="AlphaFoldDB" id="A0A3P8WD44"/>
<dbReference type="PRINTS" id="PR00263">
    <property type="entry name" value="HBGFFGF"/>
</dbReference>
<name>A0A3P8WD44_CYNSE</name>
<organism evidence="3 4">
    <name type="scientific">Cynoglossus semilaevis</name>
    <name type="common">Tongue sole</name>
    <dbReference type="NCBI Taxonomy" id="244447"/>
    <lineage>
        <taxon>Eukaryota</taxon>
        <taxon>Metazoa</taxon>
        <taxon>Chordata</taxon>
        <taxon>Craniata</taxon>
        <taxon>Vertebrata</taxon>
        <taxon>Euteleostomi</taxon>
        <taxon>Actinopterygii</taxon>
        <taxon>Neopterygii</taxon>
        <taxon>Teleostei</taxon>
        <taxon>Neoteleostei</taxon>
        <taxon>Acanthomorphata</taxon>
        <taxon>Carangaria</taxon>
        <taxon>Pleuronectiformes</taxon>
        <taxon>Pleuronectoidei</taxon>
        <taxon>Cynoglossidae</taxon>
        <taxon>Cynoglossinae</taxon>
        <taxon>Cynoglossus</taxon>
    </lineage>
</organism>
<dbReference type="GO" id="GO:0008083">
    <property type="term" value="F:growth factor activity"/>
    <property type="evidence" value="ECO:0007669"/>
    <property type="project" value="InterPro"/>
</dbReference>
<feature type="signal peptide" evidence="2">
    <location>
        <begin position="1"/>
        <end position="18"/>
    </location>
</feature>
<dbReference type="Gene3D" id="2.80.10.50">
    <property type="match status" value="1"/>
</dbReference>